<keyword evidence="2" id="KW-0472">Membrane</keyword>
<reference evidence="3" key="1">
    <citation type="submission" date="2016-07" db="EMBL/GenBank/DDBJ databases">
        <title>De novo transcriptome assembly of four accessions of the metal hyperaccumulator plant Noccaea caerulescens.</title>
        <authorList>
            <person name="Blande D."/>
            <person name="Halimaa P."/>
            <person name="Tervahauta A.I."/>
            <person name="Aarts M.G."/>
            <person name="Karenlampi S.O."/>
        </authorList>
    </citation>
    <scope>NUCLEOTIDE SEQUENCE</scope>
</reference>
<feature type="transmembrane region" description="Helical" evidence="2">
    <location>
        <begin position="97"/>
        <end position="119"/>
    </location>
</feature>
<proteinExistence type="predicted"/>
<protein>
    <submittedName>
        <fullName evidence="3">Uncharacterized protein</fullName>
    </submittedName>
</protein>
<feature type="transmembrane region" description="Helical" evidence="2">
    <location>
        <begin position="181"/>
        <end position="198"/>
    </location>
</feature>
<dbReference type="EMBL" id="GEVI01022627">
    <property type="protein sequence ID" value="JAU09693.1"/>
    <property type="molecule type" value="Transcribed_RNA"/>
</dbReference>
<dbReference type="AlphaFoldDB" id="A0A1J3CW39"/>
<dbReference type="PANTHER" id="PTHR30353">
    <property type="entry name" value="INNER MEMBRANE PROTEIN DEDA-RELATED"/>
    <property type="match status" value="1"/>
</dbReference>
<feature type="transmembrane region" description="Helical" evidence="2">
    <location>
        <begin position="297"/>
        <end position="320"/>
    </location>
</feature>
<feature type="transmembrane region" description="Helical" evidence="2">
    <location>
        <begin position="210"/>
        <end position="232"/>
    </location>
</feature>
<name>A0A1J3CW39_NOCCA</name>
<evidence type="ECO:0000313" key="3">
    <source>
        <dbReference type="EMBL" id="JAU09693.1"/>
    </source>
</evidence>
<accession>A0A1J3CW39</accession>
<gene>
    <name evidence="3" type="ORF">GA_TR8375_c0_g1_i1_g.27105</name>
</gene>
<feature type="transmembrane region" description="Helical" evidence="2">
    <location>
        <begin position="156"/>
        <end position="174"/>
    </location>
</feature>
<dbReference type="PANTHER" id="PTHR30353:SF0">
    <property type="entry name" value="TRANSMEMBRANE PROTEIN"/>
    <property type="match status" value="1"/>
</dbReference>
<organism evidence="3">
    <name type="scientific">Noccaea caerulescens</name>
    <name type="common">Alpine penny-cress</name>
    <name type="synonym">Thlaspi caerulescens</name>
    <dbReference type="NCBI Taxonomy" id="107243"/>
    <lineage>
        <taxon>Eukaryota</taxon>
        <taxon>Viridiplantae</taxon>
        <taxon>Streptophyta</taxon>
        <taxon>Embryophyta</taxon>
        <taxon>Tracheophyta</taxon>
        <taxon>Spermatophyta</taxon>
        <taxon>Magnoliopsida</taxon>
        <taxon>eudicotyledons</taxon>
        <taxon>Gunneridae</taxon>
        <taxon>Pentapetalae</taxon>
        <taxon>rosids</taxon>
        <taxon>malvids</taxon>
        <taxon>Brassicales</taxon>
        <taxon>Brassicaceae</taxon>
        <taxon>Coluteocarpeae</taxon>
        <taxon>Noccaea</taxon>
    </lineage>
</organism>
<keyword evidence="2" id="KW-0812">Transmembrane</keyword>
<dbReference type="InterPro" id="IPR032818">
    <property type="entry name" value="DedA-like"/>
</dbReference>
<evidence type="ECO:0000256" key="1">
    <source>
        <dbReference type="SAM" id="MobiDB-lite"/>
    </source>
</evidence>
<evidence type="ECO:0000256" key="2">
    <source>
        <dbReference type="SAM" id="Phobius"/>
    </source>
</evidence>
<sequence length="361" mass="39413">MLSSIAIPVNGFSLKLPKPKLVVVLRNRALSGPAESFSLSRLFKNSLYRIKVRSFQRENSGNNDSEMSQDSDGEKPNVDEILKKENERVSEKKRVPFIAKLGVGLGLALTITVICVTLKSSGGSPFEVKSLAKASSSSVGFTFNAFGNTFVIPGNAPGWVYFWLLMAAGCGLFISEEALNIWVGITLARMLTFDGTWQSFAESFSRNAPYIMSTVSWVYWGVCISDMIPFYLGKLFRQSGASDDVCSKLGIGKEKALSITQAVQKYGNLSGFVERFSLGMRNPTAFLAGALGVSPECFFAGVCCGGLITLPLQLVIGFLLRERPMFAVATVATAMGIWTIFPYMVAASTALFLYIRRRYST</sequence>
<feature type="region of interest" description="Disordered" evidence="1">
    <location>
        <begin position="58"/>
        <end position="77"/>
    </location>
</feature>
<feature type="transmembrane region" description="Helical" evidence="2">
    <location>
        <begin position="326"/>
        <end position="355"/>
    </location>
</feature>
<keyword evidence="2" id="KW-1133">Transmembrane helix</keyword>
<feature type="compositionally biased region" description="Polar residues" evidence="1">
    <location>
        <begin position="58"/>
        <end position="70"/>
    </location>
</feature>